<dbReference type="PRINTS" id="PR00039">
    <property type="entry name" value="HTHLYSR"/>
</dbReference>
<dbReference type="PROSITE" id="PS50931">
    <property type="entry name" value="HTH_LYSR"/>
    <property type="match status" value="1"/>
</dbReference>
<dbReference type="CDD" id="cd08414">
    <property type="entry name" value="PBP2_LTTR_aromatics_like"/>
    <property type="match status" value="1"/>
</dbReference>
<dbReference type="PANTHER" id="PTHR30346">
    <property type="entry name" value="TRANSCRIPTIONAL DUAL REGULATOR HCAR-RELATED"/>
    <property type="match status" value="1"/>
</dbReference>
<keyword evidence="8" id="KW-1185">Reference proteome</keyword>
<name>A0A3G8JNQ7_9ACTN</name>
<keyword evidence="3" id="KW-0238">DNA-binding</keyword>
<protein>
    <submittedName>
        <fullName evidence="7">HTH-type transcriptional regulator CynR</fullName>
    </submittedName>
</protein>
<dbReference type="Proteomes" id="UP000271469">
    <property type="component" value="Chromosome"/>
</dbReference>
<dbReference type="Pfam" id="PF00126">
    <property type="entry name" value="HTH_1"/>
    <property type="match status" value="1"/>
</dbReference>
<dbReference type="SUPFAM" id="SSF53850">
    <property type="entry name" value="Periplasmic binding protein-like II"/>
    <property type="match status" value="1"/>
</dbReference>
<feature type="domain" description="HTH lysR-type" evidence="6">
    <location>
        <begin position="1"/>
        <end position="60"/>
    </location>
</feature>
<dbReference type="PANTHER" id="PTHR30346:SF0">
    <property type="entry name" value="HCA OPERON TRANSCRIPTIONAL ACTIVATOR HCAR"/>
    <property type="match status" value="1"/>
</dbReference>
<dbReference type="InterPro" id="IPR005119">
    <property type="entry name" value="LysR_subst-bd"/>
</dbReference>
<evidence type="ECO:0000259" key="6">
    <source>
        <dbReference type="PROSITE" id="PS50931"/>
    </source>
</evidence>
<dbReference type="OrthoDB" id="3176554at2"/>
<comment type="similarity">
    <text evidence="1">Belongs to the LysR transcriptional regulatory family.</text>
</comment>
<sequence length="296" mass="32564">MDLTVQHLRYFLAVADELHFARAAERLHISPSSLSQQIQQLERRVGTPLFRRTSRQVQLTPRGADLVPLARSVAVAMDGVTAWADADRKSPRVFRIGVAAANEFTNAVLAAAVARFPDVEWQIHSLPLTDPLTAVRDGEVEVSLMIGHERPHVDGIETTPLWSEDRMLVVNESHGMADRESVRLEETDEETFIGIRDAGGAQGWFVDPRPSGVHPRILPLANQFDEVLQLCAAGVGVNICGATAASTHARPGLRYIPITDLPPVTTYLCRRKSHAIPLIDAFEAVAVEAVSRLVRR</sequence>
<dbReference type="Gene3D" id="1.10.10.10">
    <property type="entry name" value="Winged helix-like DNA-binding domain superfamily/Winged helix DNA-binding domain"/>
    <property type="match status" value="1"/>
</dbReference>
<dbReference type="GO" id="GO:0032993">
    <property type="term" value="C:protein-DNA complex"/>
    <property type="evidence" value="ECO:0007669"/>
    <property type="project" value="TreeGrafter"/>
</dbReference>
<keyword evidence="5" id="KW-0804">Transcription</keyword>
<evidence type="ECO:0000256" key="4">
    <source>
        <dbReference type="ARBA" id="ARBA00023159"/>
    </source>
</evidence>
<evidence type="ECO:0000313" key="7">
    <source>
        <dbReference type="EMBL" id="AZG46588.1"/>
    </source>
</evidence>
<dbReference type="RefSeq" id="WP_124709075.1">
    <property type="nucleotide sequence ID" value="NZ_CP033972.1"/>
</dbReference>
<dbReference type="InterPro" id="IPR000847">
    <property type="entry name" value="LysR_HTH_N"/>
</dbReference>
<evidence type="ECO:0000256" key="1">
    <source>
        <dbReference type="ARBA" id="ARBA00009437"/>
    </source>
</evidence>
<reference evidence="7 8" key="1">
    <citation type="submission" date="2018-11" db="EMBL/GenBank/DDBJ databases">
        <title>Gordonia insulae sp. nov., isolated from an island soil.</title>
        <authorList>
            <person name="Kim Y.S."/>
            <person name="Kim S.B."/>
        </authorList>
    </citation>
    <scope>NUCLEOTIDE SEQUENCE [LARGE SCALE GENOMIC DNA]</scope>
    <source>
        <strain evidence="7 8">MMS17-SY073</strain>
    </source>
</reference>
<gene>
    <name evidence="7" type="primary">cynR_3</name>
    <name evidence="7" type="ORF">D7316_03189</name>
</gene>
<keyword evidence="2" id="KW-0805">Transcription regulation</keyword>
<dbReference type="Pfam" id="PF03466">
    <property type="entry name" value="LysR_substrate"/>
    <property type="match status" value="1"/>
</dbReference>
<organism evidence="7 8">
    <name type="scientific">Gordonia insulae</name>
    <dbReference type="NCBI Taxonomy" id="2420509"/>
    <lineage>
        <taxon>Bacteria</taxon>
        <taxon>Bacillati</taxon>
        <taxon>Actinomycetota</taxon>
        <taxon>Actinomycetes</taxon>
        <taxon>Mycobacteriales</taxon>
        <taxon>Gordoniaceae</taxon>
        <taxon>Gordonia</taxon>
    </lineage>
</organism>
<dbReference type="GO" id="GO:0003700">
    <property type="term" value="F:DNA-binding transcription factor activity"/>
    <property type="evidence" value="ECO:0007669"/>
    <property type="project" value="InterPro"/>
</dbReference>
<proteinExistence type="inferred from homology"/>
<dbReference type="EMBL" id="CP033972">
    <property type="protein sequence ID" value="AZG46588.1"/>
    <property type="molecule type" value="Genomic_DNA"/>
</dbReference>
<evidence type="ECO:0000256" key="5">
    <source>
        <dbReference type="ARBA" id="ARBA00023163"/>
    </source>
</evidence>
<dbReference type="GO" id="GO:0003677">
    <property type="term" value="F:DNA binding"/>
    <property type="evidence" value="ECO:0007669"/>
    <property type="project" value="UniProtKB-KW"/>
</dbReference>
<dbReference type="FunFam" id="1.10.10.10:FF:000001">
    <property type="entry name" value="LysR family transcriptional regulator"/>
    <property type="match status" value="1"/>
</dbReference>
<dbReference type="KEGG" id="gom:D7316_03189"/>
<dbReference type="AlphaFoldDB" id="A0A3G8JNQ7"/>
<dbReference type="InterPro" id="IPR036390">
    <property type="entry name" value="WH_DNA-bd_sf"/>
</dbReference>
<dbReference type="InterPro" id="IPR036388">
    <property type="entry name" value="WH-like_DNA-bd_sf"/>
</dbReference>
<keyword evidence="4" id="KW-0010">Activator</keyword>
<evidence type="ECO:0000256" key="2">
    <source>
        <dbReference type="ARBA" id="ARBA00023015"/>
    </source>
</evidence>
<evidence type="ECO:0000313" key="8">
    <source>
        <dbReference type="Proteomes" id="UP000271469"/>
    </source>
</evidence>
<evidence type="ECO:0000256" key="3">
    <source>
        <dbReference type="ARBA" id="ARBA00023125"/>
    </source>
</evidence>
<dbReference type="Gene3D" id="3.40.190.10">
    <property type="entry name" value="Periplasmic binding protein-like II"/>
    <property type="match status" value="2"/>
</dbReference>
<accession>A0A3G8JNQ7</accession>
<dbReference type="SUPFAM" id="SSF46785">
    <property type="entry name" value="Winged helix' DNA-binding domain"/>
    <property type="match status" value="1"/>
</dbReference>